<evidence type="ECO:0000259" key="3">
    <source>
        <dbReference type="Pfam" id="PF20152"/>
    </source>
</evidence>
<keyword evidence="2" id="KW-1133">Transmembrane helix</keyword>
<evidence type="ECO:0000313" key="5">
    <source>
        <dbReference type="Proteomes" id="UP000623467"/>
    </source>
</evidence>
<organism evidence="4 5">
    <name type="scientific">Mycena sanguinolenta</name>
    <dbReference type="NCBI Taxonomy" id="230812"/>
    <lineage>
        <taxon>Eukaryota</taxon>
        <taxon>Fungi</taxon>
        <taxon>Dikarya</taxon>
        <taxon>Basidiomycota</taxon>
        <taxon>Agaricomycotina</taxon>
        <taxon>Agaricomycetes</taxon>
        <taxon>Agaricomycetidae</taxon>
        <taxon>Agaricales</taxon>
        <taxon>Marasmiineae</taxon>
        <taxon>Mycenaceae</taxon>
        <taxon>Mycena</taxon>
    </lineage>
</organism>
<feature type="region of interest" description="Disordered" evidence="1">
    <location>
        <begin position="276"/>
        <end position="325"/>
    </location>
</feature>
<dbReference type="PANTHER" id="PTHR40465">
    <property type="entry name" value="CHROMOSOME 1, WHOLE GENOME SHOTGUN SEQUENCE"/>
    <property type="match status" value="1"/>
</dbReference>
<evidence type="ECO:0000256" key="1">
    <source>
        <dbReference type="SAM" id="MobiDB-lite"/>
    </source>
</evidence>
<dbReference type="EMBL" id="JACAZH010000006">
    <property type="protein sequence ID" value="KAF7366262.1"/>
    <property type="molecule type" value="Genomic_DNA"/>
</dbReference>
<feature type="transmembrane region" description="Helical" evidence="2">
    <location>
        <begin position="161"/>
        <end position="179"/>
    </location>
</feature>
<gene>
    <name evidence="4" type="ORF">MSAN_00882400</name>
</gene>
<dbReference type="Proteomes" id="UP000623467">
    <property type="component" value="Unassembled WGS sequence"/>
</dbReference>
<feature type="transmembrane region" description="Helical" evidence="2">
    <location>
        <begin position="92"/>
        <end position="113"/>
    </location>
</feature>
<keyword evidence="2" id="KW-0472">Membrane</keyword>
<feature type="transmembrane region" description="Helical" evidence="2">
    <location>
        <begin position="200"/>
        <end position="219"/>
    </location>
</feature>
<keyword evidence="2" id="KW-0812">Transmembrane</keyword>
<feature type="transmembrane region" description="Helical" evidence="2">
    <location>
        <begin position="12"/>
        <end position="37"/>
    </location>
</feature>
<feature type="compositionally biased region" description="Polar residues" evidence="1">
    <location>
        <begin position="276"/>
        <end position="290"/>
    </location>
</feature>
<feature type="transmembrane region" description="Helical" evidence="2">
    <location>
        <begin position="120"/>
        <end position="146"/>
    </location>
</feature>
<evidence type="ECO:0000313" key="4">
    <source>
        <dbReference type="EMBL" id="KAF7366262.1"/>
    </source>
</evidence>
<feature type="transmembrane region" description="Helical" evidence="2">
    <location>
        <begin position="49"/>
        <end position="72"/>
    </location>
</feature>
<feature type="transmembrane region" description="Helical" evidence="2">
    <location>
        <begin position="225"/>
        <end position="245"/>
    </location>
</feature>
<sequence>MSTTIPRLDAIAGAPLIGTWASSLLYMAELLQAWYYFGHFKKDSWKLKSYVAVAFAIDTVSALGDCVCVYLYTITHAGDLVYLTKQNWAVPLYLISTSCVAFLVQSFLTFRYWSFTKNTIFVCFLSILILGAFSGGFSSALTIVLFPRFEGPQQNMDFRDVLSADIVIAGALLLELMRAKSLLKGRRINSLLNRLVSQTIQTGTATAVTAVLSLIAFLINDKTNVPVGIMYPLGRIYVLSMLINLNIRDSKNSNLSGGQREAFVFAHTTTQDISAQLRDTNEPHSSNRGTVKSRLPTLQPPAKISETQPPEIEMVSTDTKPVPEV</sequence>
<dbReference type="Pfam" id="PF20152">
    <property type="entry name" value="DUF6534"/>
    <property type="match status" value="1"/>
</dbReference>
<evidence type="ECO:0000256" key="2">
    <source>
        <dbReference type="SAM" id="Phobius"/>
    </source>
</evidence>
<dbReference type="AlphaFoldDB" id="A0A8H6YWL2"/>
<keyword evidence="5" id="KW-1185">Reference proteome</keyword>
<comment type="caution">
    <text evidence="4">The sequence shown here is derived from an EMBL/GenBank/DDBJ whole genome shotgun (WGS) entry which is preliminary data.</text>
</comment>
<feature type="domain" description="DUF6534" evidence="3">
    <location>
        <begin position="164"/>
        <end position="250"/>
    </location>
</feature>
<accession>A0A8H6YWL2</accession>
<reference evidence="4" key="1">
    <citation type="submission" date="2020-05" db="EMBL/GenBank/DDBJ databases">
        <title>Mycena genomes resolve the evolution of fungal bioluminescence.</title>
        <authorList>
            <person name="Tsai I.J."/>
        </authorList>
    </citation>
    <scope>NUCLEOTIDE SEQUENCE</scope>
    <source>
        <strain evidence="4">160909Yilan</strain>
    </source>
</reference>
<proteinExistence type="predicted"/>
<dbReference type="PANTHER" id="PTHR40465:SF1">
    <property type="entry name" value="DUF6534 DOMAIN-CONTAINING PROTEIN"/>
    <property type="match status" value="1"/>
</dbReference>
<protein>
    <recommendedName>
        <fullName evidence="3">DUF6534 domain-containing protein</fullName>
    </recommendedName>
</protein>
<dbReference type="OrthoDB" id="3203775at2759"/>
<dbReference type="InterPro" id="IPR045339">
    <property type="entry name" value="DUF6534"/>
</dbReference>
<name>A0A8H6YWL2_9AGAR</name>